<evidence type="ECO:0000313" key="2">
    <source>
        <dbReference type="Proteomes" id="UP000024635"/>
    </source>
</evidence>
<reference evidence="2" key="1">
    <citation type="journal article" date="2015" name="Nat. Genet.">
        <title>The genome and transcriptome of the zoonotic hookworm Ancylostoma ceylanicum identify infection-specific gene families.</title>
        <authorList>
            <person name="Schwarz E.M."/>
            <person name="Hu Y."/>
            <person name="Antoshechkin I."/>
            <person name="Miller M.M."/>
            <person name="Sternberg P.W."/>
            <person name="Aroian R.V."/>
        </authorList>
    </citation>
    <scope>NUCLEOTIDE SEQUENCE</scope>
    <source>
        <strain evidence="2">HY135</strain>
    </source>
</reference>
<evidence type="ECO:0000313" key="1">
    <source>
        <dbReference type="EMBL" id="EYC08357.1"/>
    </source>
</evidence>
<name>A0A016U0H0_9BILA</name>
<organism evidence="1 2">
    <name type="scientific">Ancylostoma ceylanicum</name>
    <dbReference type="NCBI Taxonomy" id="53326"/>
    <lineage>
        <taxon>Eukaryota</taxon>
        <taxon>Metazoa</taxon>
        <taxon>Ecdysozoa</taxon>
        <taxon>Nematoda</taxon>
        <taxon>Chromadorea</taxon>
        <taxon>Rhabditida</taxon>
        <taxon>Rhabditina</taxon>
        <taxon>Rhabditomorpha</taxon>
        <taxon>Strongyloidea</taxon>
        <taxon>Ancylostomatidae</taxon>
        <taxon>Ancylostomatinae</taxon>
        <taxon>Ancylostoma</taxon>
    </lineage>
</organism>
<proteinExistence type="predicted"/>
<protein>
    <recommendedName>
        <fullName evidence="3">Reverse transcriptase domain-containing protein</fullName>
    </recommendedName>
</protein>
<dbReference type="PANTHER" id="PTHR47027">
    <property type="entry name" value="REVERSE TRANSCRIPTASE DOMAIN-CONTAINING PROTEIN"/>
    <property type="match status" value="1"/>
</dbReference>
<sequence>MVRQLDKVGEKVGWQLNAKNTEVMRNRFADPSAVRLGQTTLEDTDEYVYLGRLINMTNDSKPEIIRRKRAAWAAYNTIKPALSEIKNQKLRAELFNSTVIPAPCYGNET</sequence>
<dbReference type="EMBL" id="JARK01001402">
    <property type="protein sequence ID" value="EYC08357.1"/>
    <property type="molecule type" value="Genomic_DNA"/>
</dbReference>
<evidence type="ECO:0008006" key="3">
    <source>
        <dbReference type="Google" id="ProtNLM"/>
    </source>
</evidence>
<accession>A0A016U0H0</accession>
<dbReference type="PANTHER" id="PTHR47027:SF20">
    <property type="entry name" value="REVERSE TRANSCRIPTASE-LIKE PROTEIN WITH RNA-DIRECTED DNA POLYMERASE DOMAIN"/>
    <property type="match status" value="1"/>
</dbReference>
<gene>
    <name evidence="1" type="primary">Acey_s0066.g3719</name>
    <name evidence="1" type="ORF">Y032_0066g3719</name>
</gene>
<dbReference type="AlphaFoldDB" id="A0A016U0H0"/>
<comment type="caution">
    <text evidence="1">The sequence shown here is derived from an EMBL/GenBank/DDBJ whole genome shotgun (WGS) entry which is preliminary data.</text>
</comment>
<dbReference type="Proteomes" id="UP000024635">
    <property type="component" value="Unassembled WGS sequence"/>
</dbReference>
<dbReference type="OrthoDB" id="5843067at2759"/>
<keyword evidence="2" id="KW-1185">Reference proteome</keyword>